<dbReference type="PANTHER" id="PTHR43285:SF2">
    <property type="entry name" value="ANTHRANILATE PHOSPHORIBOSYLTRANSFERASE"/>
    <property type="match status" value="1"/>
</dbReference>
<evidence type="ECO:0000256" key="2">
    <source>
        <dbReference type="ARBA" id="ARBA00011948"/>
    </source>
</evidence>
<dbReference type="SUPFAM" id="SSF47648">
    <property type="entry name" value="Nucleoside phosphorylase/phosphoribosyltransferase N-terminal domain"/>
    <property type="match status" value="1"/>
</dbReference>
<evidence type="ECO:0000256" key="4">
    <source>
        <dbReference type="ARBA" id="ARBA00022676"/>
    </source>
</evidence>
<dbReference type="PANTHER" id="PTHR43285">
    <property type="entry name" value="ANTHRANILATE PHOSPHORIBOSYLTRANSFERASE"/>
    <property type="match status" value="1"/>
</dbReference>
<dbReference type="GO" id="GO:0000162">
    <property type="term" value="P:L-tryptophan biosynthetic process"/>
    <property type="evidence" value="ECO:0007669"/>
    <property type="project" value="UniProtKB-KW"/>
</dbReference>
<dbReference type="Gene3D" id="3.40.1030.10">
    <property type="entry name" value="Nucleoside phosphorylase/phosphoribosyltransferase catalytic domain"/>
    <property type="match status" value="1"/>
</dbReference>
<proteinExistence type="inferred from homology"/>
<comment type="pathway">
    <text evidence="1">Amino-acid biosynthesis; L-tryptophan biosynthesis; L-tryptophan from chorismate: step 2/5.</text>
</comment>
<evidence type="ECO:0000259" key="9">
    <source>
        <dbReference type="Pfam" id="PF02885"/>
    </source>
</evidence>
<dbReference type="EMBL" id="CAEZYC010000014">
    <property type="protein sequence ID" value="CAB4702917.1"/>
    <property type="molecule type" value="Genomic_DNA"/>
</dbReference>
<sequence>MTSTTWKEVLGTLVSGEDLSFDQAFWAMNEMMSGTAADSQIAALVMGLRVKGETATEVSGMVKAMLANAIEVNLDRVAVDVVGTGGDGAHTVNISTMAALTVAGAGIPVLKHGNRAISSKAGTADVLEALGVAINMPTHALSSCVADAGIAFCFAPAHHPAMKYAGAVRKELGVPTVFNVLGPLSNPGQPEASLLGCADLRLAPVLAQVQLERGFKSMIVRSSDGLDELSTSAPSQIWDVTSSQLREYSLTPQLLGLQPATIEQLRGGDAAFNAQVVREIIGGRKDGNFGAIRDVVALNAAATMVTYDAAKNSERFGPVSDSAIDRIARALPVAYGTLDSGAASSLLDVWISVSQRFALGA</sequence>
<evidence type="ECO:0000313" key="11">
    <source>
        <dbReference type="EMBL" id="CAB4339623.1"/>
    </source>
</evidence>
<evidence type="ECO:0000313" key="15">
    <source>
        <dbReference type="EMBL" id="CAB5023235.1"/>
    </source>
</evidence>
<gene>
    <name evidence="12" type="ORF">UFOPK2648_00416</name>
    <name evidence="13" type="ORF">UFOPK3037_01054</name>
    <name evidence="14" type="ORF">UFOPK3278_01167</name>
    <name evidence="10" type="ORF">UFOPK3406_00664</name>
    <name evidence="11" type="ORF">UFOPK3925_00866</name>
    <name evidence="15" type="ORF">UFOPK4097_01062</name>
</gene>
<dbReference type="InterPro" id="IPR035902">
    <property type="entry name" value="Nuc_phospho_transferase"/>
</dbReference>
<organism evidence="15">
    <name type="scientific">freshwater metagenome</name>
    <dbReference type="NCBI Taxonomy" id="449393"/>
    <lineage>
        <taxon>unclassified sequences</taxon>
        <taxon>metagenomes</taxon>
        <taxon>ecological metagenomes</taxon>
    </lineage>
</organism>
<dbReference type="FunFam" id="3.40.1030.10:FF:000002">
    <property type="entry name" value="Anthranilate phosphoribosyltransferase"/>
    <property type="match status" value="1"/>
</dbReference>
<evidence type="ECO:0000313" key="13">
    <source>
        <dbReference type="EMBL" id="CAB4807553.1"/>
    </source>
</evidence>
<dbReference type="GO" id="GO:0004048">
    <property type="term" value="F:anthranilate phosphoribosyltransferase activity"/>
    <property type="evidence" value="ECO:0007669"/>
    <property type="project" value="UniProtKB-EC"/>
</dbReference>
<dbReference type="EMBL" id="CAESAD010000005">
    <property type="protein sequence ID" value="CAB4339623.1"/>
    <property type="molecule type" value="Genomic_DNA"/>
</dbReference>
<keyword evidence="4" id="KW-0328">Glycosyltransferase</keyword>
<evidence type="ECO:0000256" key="3">
    <source>
        <dbReference type="ARBA" id="ARBA00022605"/>
    </source>
</evidence>
<keyword evidence="7" id="KW-0057">Aromatic amino acid biosynthesis</keyword>
<dbReference type="InterPro" id="IPR036320">
    <property type="entry name" value="Glycosyl_Trfase_fam3_N_dom_sf"/>
</dbReference>
<keyword evidence="5" id="KW-0808">Transferase</keyword>
<feature type="domain" description="Glycosyl transferase family 3 N-terminal" evidence="9">
    <location>
        <begin position="7"/>
        <end position="69"/>
    </location>
</feature>
<evidence type="ECO:0000256" key="6">
    <source>
        <dbReference type="ARBA" id="ARBA00022822"/>
    </source>
</evidence>
<evidence type="ECO:0000313" key="12">
    <source>
        <dbReference type="EMBL" id="CAB4702917.1"/>
    </source>
</evidence>
<dbReference type="GO" id="GO:0005829">
    <property type="term" value="C:cytosol"/>
    <property type="evidence" value="ECO:0007669"/>
    <property type="project" value="TreeGrafter"/>
</dbReference>
<keyword evidence="6" id="KW-0822">Tryptophan biosynthesis</keyword>
<evidence type="ECO:0000256" key="7">
    <source>
        <dbReference type="ARBA" id="ARBA00023141"/>
    </source>
</evidence>
<dbReference type="InterPro" id="IPR017459">
    <property type="entry name" value="Glycosyl_Trfase_fam3_N_dom"/>
</dbReference>
<evidence type="ECO:0000313" key="10">
    <source>
        <dbReference type="EMBL" id="CAB4336939.1"/>
    </source>
</evidence>
<dbReference type="Pfam" id="PF00591">
    <property type="entry name" value="Glycos_transf_3"/>
    <property type="match status" value="1"/>
</dbReference>
<dbReference type="EC" id="2.4.2.18" evidence="2"/>
<dbReference type="EMBL" id="CAFBPK010000017">
    <property type="protein sequence ID" value="CAB5023235.1"/>
    <property type="molecule type" value="Genomic_DNA"/>
</dbReference>
<evidence type="ECO:0000256" key="1">
    <source>
        <dbReference type="ARBA" id="ARBA00004907"/>
    </source>
</evidence>
<dbReference type="SUPFAM" id="SSF52418">
    <property type="entry name" value="Nucleoside phosphorylase/phosphoribosyltransferase catalytic domain"/>
    <property type="match status" value="1"/>
</dbReference>
<keyword evidence="3" id="KW-0028">Amino-acid biosynthesis</keyword>
<dbReference type="EMBL" id="CAFBIX010000059">
    <property type="protein sequence ID" value="CAB4850052.1"/>
    <property type="molecule type" value="Genomic_DNA"/>
</dbReference>
<dbReference type="Gene3D" id="1.20.970.10">
    <property type="entry name" value="Transferase, Pyrimidine Nucleoside Phosphorylase, Chain C"/>
    <property type="match status" value="1"/>
</dbReference>
<dbReference type="EMBL" id="CAFAAO010000013">
    <property type="protein sequence ID" value="CAB4807553.1"/>
    <property type="molecule type" value="Genomic_DNA"/>
</dbReference>
<dbReference type="EMBL" id="CAESAI010000012">
    <property type="protein sequence ID" value="CAB4336939.1"/>
    <property type="molecule type" value="Genomic_DNA"/>
</dbReference>
<dbReference type="NCBIfam" id="TIGR01245">
    <property type="entry name" value="trpD"/>
    <property type="match status" value="1"/>
</dbReference>
<reference evidence="15" key="1">
    <citation type="submission" date="2020-05" db="EMBL/GenBank/DDBJ databases">
        <authorList>
            <person name="Chiriac C."/>
            <person name="Salcher M."/>
            <person name="Ghai R."/>
            <person name="Kavagutti S V."/>
        </authorList>
    </citation>
    <scope>NUCLEOTIDE SEQUENCE</scope>
</reference>
<dbReference type="Pfam" id="PF02885">
    <property type="entry name" value="Glycos_trans_3N"/>
    <property type="match status" value="1"/>
</dbReference>
<dbReference type="InterPro" id="IPR005940">
    <property type="entry name" value="Anthranilate_Pribosyl_Tfrase"/>
</dbReference>
<evidence type="ECO:0000313" key="14">
    <source>
        <dbReference type="EMBL" id="CAB4850052.1"/>
    </source>
</evidence>
<evidence type="ECO:0000256" key="5">
    <source>
        <dbReference type="ARBA" id="ARBA00022679"/>
    </source>
</evidence>
<accession>A0A6J7R1R7</accession>
<dbReference type="HAMAP" id="MF_00211">
    <property type="entry name" value="TrpD"/>
    <property type="match status" value="1"/>
</dbReference>
<evidence type="ECO:0000259" key="8">
    <source>
        <dbReference type="Pfam" id="PF00591"/>
    </source>
</evidence>
<feature type="domain" description="Glycosyl transferase family 3" evidence="8">
    <location>
        <begin position="77"/>
        <end position="313"/>
    </location>
</feature>
<protein>
    <recommendedName>
        <fullName evidence="2">anthranilate phosphoribosyltransferase</fullName>
        <ecNumber evidence="2">2.4.2.18</ecNumber>
    </recommendedName>
</protein>
<name>A0A6J7R1R7_9ZZZZ</name>
<dbReference type="InterPro" id="IPR000312">
    <property type="entry name" value="Glycosyl_Trfase_fam3"/>
</dbReference>
<dbReference type="AlphaFoldDB" id="A0A6J7R1R7"/>